<comment type="catalytic activity">
    <reaction evidence="1 7">
        <text>an S-(2-hydroxyacyl)glutathione + H2O = a 2-hydroxy carboxylate + glutathione + H(+)</text>
        <dbReference type="Rhea" id="RHEA:21864"/>
        <dbReference type="ChEBI" id="CHEBI:15377"/>
        <dbReference type="ChEBI" id="CHEBI:15378"/>
        <dbReference type="ChEBI" id="CHEBI:57925"/>
        <dbReference type="ChEBI" id="CHEBI:58896"/>
        <dbReference type="ChEBI" id="CHEBI:71261"/>
        <dbReference type="EC" id="3.1.2.6"/>
    </reaction>
</comment>
<organism evidence="9 10">
    <name type="scientific">Bibersteinia trehalosi Y31</name>
    <dbReference type="NCBI Taxonomy" id="1261658"/>
    <lineage>
        <taxon>Bacteria</taxon>
        <taxon>Pseudomonadati</taxon>
        <taxon>Pseudomonadota</taxon>
        <taxon>Gammaproteobacteria</taxon>
        <taxon>Pasteurellales</taxon>
        <taxon>Pasteurellaceae</taxon>
        <taxon>Bibersteinia</taxon>
    </lineage>
</organism>
<comment type="caution">
    <text evidence="9">The sequence shown here is derived from an EMBL/GenBank/DDBJ whole genome shotgun (WGS) entry which is preliminary data.</text>
</comment>
<feature type="binding site" evidence="7">
    <location>
        <position position="55"/>
    </location>
    <ligand>
        <name>Zn(2+)</name>
        <dbReference type="ChEBI" id="CHEBI:29105"/>
        <label>1</label>
    </ligand>
</feature>
<comment type="similarity">
    <text evidence="3 7">Belongs to the metallo-beta-lactamase superfamily. Glyoxalase II family.</text>
</comment>
<dbReference type="GO" id="GO:0004416">
    <property type="term" value="F:hydroxyacylglutathione hydrolase activity"/>
    <property type="evidence" value="ECO:0007669"/>
    <property type="project" value="UniProtKB-UniRule"/>
</dbReference>
<dbReference type="Gene3D" id="3.60.15.10">
    <property type="entry name" value="Ribonuclease Z/Hydroxyacylglutathione hydrolase-like"/>
    <property type="match status" value="1"/>
</dbReference>
<dbReference type="Pfam" id="PF16123">
    <property type="entry name" value="HAGH_C"/>
    <property type="match status" value="1"/>
</dbReference>
<dbReference type="UniPathway" id="UPA00619">
    <property type="reaction ID" value="UER00676"/>
</dbReference>
<evidence type="ECO:0000313" key="10">
    <source>
        <dbReference type="Proteomes" id="UP000078358"/>
    </source>
</evidence>
<feature type="binding site" evidence="7">
    <location>
        <position position="165"/>
    </location>
    <ligand>
        <name>Zn(2+)</name>
        <dbReference type="ChEBI" id="CHEBI:29105"/>
        <label>2</label>
    </ligand>
</feature>
<proteinExistence type="inferred from homology"/>
<evidence type="ECO:0000256" key="3">
    <source>
        <dbReference type="ARBA" id="ARBA00006759"/>
    </source>
</evidence>
<dbReference type="InterPro" id="IPR036866">
    <property type="entry name" value="RibonucZ/Hydroxyglut_hydro"/>
</dbReference>
<accession>A0A179CYC8</accession>
<dbReference type="RefSeq" id="WP_064318929.1">
    <property type="nucleotide sequence ID" value="NZ_JACI01000002.1"/>
</dbReference>
<dbReference type="PANTHER" id="PTHR43705">
    <property type="entry name" value="HYDROXYACYLGLUTATHIONE HYDROLASE"/>
    <property type="match status" value="1"/>
</dbReference>
<comment type="subunit">
    <text evidence="7">Monomer.</text>
</comment>
<dbReference type="PANTHER" id="PTHR43705:SF1">
    <property type="entry name" value="HYDROXYACYLGLUTATHIONE HYDROLASE GLOB"/>
    <property type="match status" value="1"/>
</dbReference>
<feature type="binding site" evidence="7">
    <location>
        <position position="53"/>
    </location>
    <ligand>
        <name>Zn(2+)</name>
        <dbReference type="ChEBI" id="CHEBI:29105"/>
        <label>1</label>
    </ligand>
</feature>
<feature type="domain" description="Metallo-beta-lactamase" evidence="8">
    <location>
        <begin position="12"/>
        <end position="165"/>
    </location>
</feature>
<dbReference type="SUPFAM" id="SSF56281">
    <property type="entry name" value="Metallo-hydrolase/oxidoreductase"/>
    <property type="match status" value="1"/>
</dbReference>
<dbReference type="InterPro" id="IPR001279">
    <property type="entry name" value="Metallo-B-lactamas"/>
</dbReference>
<feature type="binding site" evidence="7">
    <location>
        <position position="127"/>
    </location>
    <ligand>
        <name>Zn(2+)</name>
        <dbReference type="ChEBI" id="CHEBI:29105"/>
        <label>2</label>
    </ligand>
</feature>
<keyword evidence="6 7" id="KW-0862">Zinc</keyword>
<reference evidence="9 10" key="1">
    <citation type="submission" date="2014-01" db="EMBL/GenBank/DDBJ databases">
        <authorList>
            <person name="Zuccon D."/>
        </authorList>
    </citation>
    <scope>NUCLEOTIDE SEQUENCE [LARGE SCALE GENOMIC DNA]</scope>
    <source>
        <strain evidence="9 10">Y31</strain>
    </source>
</reference>
<dbReference type="EC" id="3.1.2.6" evidence="7"/>
<dbReference type="EMBL" id="JACI01000002">
    <property type="protein sequence ID" value="OAQ14640.1"/>
    <property type="molecule type" value="Genomic_DNA"/>
</dbReference>
<comment type="function">
    <text evidence="7">Thiolesterase that catalyzes the hydrolysis of S-D-lactoyl-glutathione to form glutathione and D-lactic acid.</text>
</comment>
<gene>
    <name evidence="7" type="primary">gloB</name>
    <name evidence="9" type="ORF">F480_09925</name>
</gene>
<dbReference type="HAMAP" id="MF_01374">
    <property type="entry name" value="Glyoxalase_2"/>
    <property type="match status" value="1"/>
</dbReference>
<protein>
    <recommendedName>
        <fullName evidence="7">Hydroxyacylglutathione hydrolase</fullName>
        <ecNumber evidence="7">3.1.2.6</ecNumber>
    </recommendedName>
    <alternativeName>
        <fullName evidence="7">Glyoxalase II</fullName>
        <shortName evidence="7">Glx II</shortName>
    </alternativeName>
</protein>
<dbReference type="GO" id="GO:0019243">
    <property type="term" value="P:methylglyoxal catabolic process to D-lactate via S-lactoyl-glutathione"/>
    <property type="evidence" value="ECO:0007669"/>
    <property type="project" value="UniProtKB-UniRule"/>
</dbReference>
<dbReference type="InterPro" id="IPR050110">
    <property type="entry name" value="Glyoxalase_II_hydrolase"/>
</dbReference>
<dbReference type="CDD" id="cd07723">
    <property type="entry name" value="hydroxyacylglutathione_hydrolase_MBL-fold"/>
    <property type="match status" value="1"/>
</dbReference>
<evidence type="ECO:0000256" key="2">
    <source>
        <dbReference type="ARBA" id="ARBA00004963"/>
    </source>
</evidence>
<feature type="binding site" evidence="7">
    <location>
        <position position="58"/>
    </location>
    <ligand>
        <name>Zn(2+)</name>
        <dbReference type="ChEBI" id="CHEBI:29105"/>
        <label>2</label>
    </ligand>
</feature>
<dbReference type="AlphaFoldDB" id="A0A179CYC8"/>
<dbReference type="NCBIfam" id="TIGR03413">
    <property type="entry name" value="GSH_gloB"/>
    <property type="match status" value="1"/>
</dbReference>
<dbReference type="InterPro" id="IPR032282">
    <property type="entry name" value="HAGH_C"/>
</dbReference>
<evidence type="ECO:0000256" key="7">
    <source>
        <dbReference type="HAMAP-Rule" id="MF_01374"/>
    </source>
</evidence>
<dbReference type="Pfam" id="PF00753">
    <property type="entry name" value="Lactamase_B"/>
    <property type="match status" value="1"/>
</dbReference>
<keyword evidence="5 7" id="KW-0378">Hydrolase</keyword>
<dbReference type="PATRIC" id="fig|1261658.3.peg.1984"/>
<evidence type="ECO:0000313" key="9">
    <source>
        <dbReference type="EMBL" id="OAQ14640.1"/>
    </source>
</evidence>
<sequence length="235" mass="26644">MVQITPISALSDNYIWFIQEHNQVIIVDPAEDQKVLEILKQANLTPVAILLTHNHSDHTAGVAGIKQRYPELIVYGSCEVSEFADRIVYDGDRIELLGHQFEVFETAGHTAHHISYLMDLEHLFCGDSLFSAGCGRVFTGDYQAQFAALQRFKSLPDIVKVYAAHEYTLTNLKFAETVLPISCSFVEYQELAQIKRAQGKPTLPSTIGVEMQINPFLKSENLQEFIRLRKLRDNF</sequence>
<evidence type="ECO:0000256" key="6">
    <source>
        <dbReference type="ARBA" id="ARBA00022833"/>
    </source>
</evidence>
<comment type="pathway">
    <text evidence="2 7">Secondary metabolite metabolism; methylglyoxal degradation; (R)-lactate from methylglyoxal: step 2/2.</text>
</comment>
<comment type="cofactor">
    <cofactor evidence="7">
        <name>Zn(2+)</name>
        <dbReference type="ChEBI" id="CHEBI:29105"/>
    </cofactor>
    <text evidence="7">Binds 2 Zn(2+) ions per subunit.</text>
</comment>
<dbReference type="Proteomes" id="UP000078358">
    <property type="component" value="Unassembled WGS sequence"/>
</dbReference>
<evidence type="ECO:0000259" key="8">
    <source>
        <dbReference type="SMART" id="SM00849"/>
    </source>
</evidence>
<dbReference type="InterPro" id="IPR035680">
    <property type="entry name" value="Clx_II_MBL"/>
</dbReference>
<evidence type="ECO:0000256" key="1">
    <source>
        <dbReference type="ARBA" id="ARBA00001623"/>
    </source>
</evidence>
<evidence type="ECO:0000256" key="4">
    <source>
        <dbReference type="ARBA" id="ARBA00022723"/>
    </source>
</evidence>
<dbReference type="GO" id="GO:0046872">
    <property type="term" value="F:metal ion binding"/>
    <property type="evidence" value="ECO:0007669"/>
    <property type="project" value="UniProtKB-KW"/>
</dbReference>
<feature type="binding site" evidence="7">
    <location>
        <position position="57"/>
    </location>
    <ligand>
        <name>Zn(2+)</name>
        <dbReference type="ChEBI" id="CHEBI:29105"/>
        <label>2</label>
    </ligand>
</feature>
<keyword evidence="4 7" id="KW-0479">Metal-binding</keyword>
<feature type="binding site" evidence="7">
    <location>
        <position position="109"/>
    </location>
    <ligand>
        <name>Zn(2+)</name>
        <dbReference type="ChEBI" id="CHEBI:29105"/>
        <label>1</label>
    </ligand>
</feature>
<evidence type="ECO:0000256" key="5">
    <source>
        <dbReference type="ARBA" id="ARBA00022801"/>
    </source>
</evidence>
<name>A0A179CYC8_BIBTR</name>
<feature type="binding site" evidence="7">
    <location>
        <position position="127"/>
    </location>
    <ligand>
        <name>Zn(2+)</name>
        <dbReference type="ChEBI" id="CHEBI:29105"/>
        <label>1</label>
    </ligand>
</feature>
<dbReference type="SMART" id="SM00849">
    <property type="entry name" value="Lactamase_B"/>
    <property type="match status" value="1"/>
</dbReference>
<dbReference type="InterPro" id="IPR017782">
    <property type="entry name" value="Hydroxyacylglutathione_Hdrlase"/>
</dbReference>